<dbReference type="EMBL" id="CAEZVN010000007">
    <property type="protein sequence ID" value="CAB4625309.1"/>
    <property type="molecule type" value="Genomic_DNA"/>
</dbReference>
<feature type="transmembrane region" description="Helical" evidence="5">
    <location>
        <begin position="347"/>
        <end position="366"/>
    </location>
</feature>
<feature type="transmembrane region" description="Helical" evidence="5">
    <location>
        <begin position="98"/>
        <end position="121"/>
    </location>
</feature>
<evidence type="ECO:0000256" key="3">
    <source>
        <dbReference type="ARBA" id="ARBA00022989"/>
    </source>
</evidence>
<feature type="domain" description="Major facilitator superfamily (MFS) profile" evidence="6">
    <location>
        <begin position="9"/>
        <end position="408"/>
    </location>
</feature>
<dbReference type="PANTHER" id="PTHR11662:SF399">
    <property type="entry name" value="FI19708P1-RELATED"/>
    <property type="match status" value="1"/>
</dbReference>
<feature type="transmembrane region" description="Helical" evidence="5">
    <location>
        <begin position="216"/>
        <end position="236"/>
    </location>
</feature>
<dbReference type="GO" id="GO:0016020">
    <property type="term" value="C:membrane"/>
    <property type="evidence" value="ECO:0007669"/>
    <property type="project" value="UniProtKB-SubCell"/>
</dbReference>
<evidence type="ECO:0000256" key="5">
    <source>
        <dbReference type="SAM" id="Phobius"/>
    </source>
</evidence>
<feature type="transmembrane region" description="Helical" evidence="5">
    <location>
        <begin position="75"/>
        <end position="92"/>
    </location>
</feature>
<dbReference type="InterPro" id="IPR050382">
    <property type="entry name" value="MFS_Na/Anion_cotransporter"/>
</dbReference>
<dbReference type="AlphaFoldDB" id="A0A6J6ILS7"/>
<keyword evidence="2 5" id="KW-0812">Transmembrane</keyword>
<feature type="transmembrane region" description="Helical" evidence="5">
    <location>
        <begin position="248"/>
        <end position="268"/>
    </location>
</feature>
<gene>
    <name evidence="7" type="ORF">UFOPK2001_00168</name>
</gene>
<feature type="transmembrane region" description="Helical" evidence="5">
    <location>
        <begin position="386"/>
        <end position="403"/>
    </location>
</feature>
<evidence type="ECO:0000256" key="1">
    <source>
        <dbReference type="ARBA" id="ARBA00004141"/>
    </source>
</evidence>
<protein>
    <submittedName>
        <fullName evidence="7">Unannotated protein</fullName>
    </submittedName>
</protein>
<dbReference type="CDD" id="cd06174">
    <property type="entry name" value="MFS"/>
    <property type="match status" value="1"/>
</dbReference>
<dbReference type="InterPro" id="IPR036259">
    <property type="entry name" value="MFS_trans_sf"/>
</dbReference>
<feature type="transmembrane region" description="Helical" evidence="5">
    <location>
        <begin position="280"/>
        <end position="299"/>
    </location>
</feature>
<reference evidence="7" key="1">
    <citation type="submission" date="2020-05" db="EMBL/GenBank/DDBJ databases">
        <authorList>
            <person name="Chiriac C."/>
            <person name="Salcher M."/>
            <person name="Ghai R."/>
            <person name="Kavagutti S V."/>
        </authorList>
    </citation>
    <scope>NUCLEOTIDE SEQUENCE</scope>
</reference>
<dbReference type="SUPFAM" id="SSF103473">
    <property type="entry name" value="MFS general substrate transporter"/>
    <property type="match status" value="1"/>
</dbReference>
<keyword evidence="4 5" id="KW-0472">Membrane</keyword>
<feature type="transmembrane region" description="Helical" evidence="5">
    <location>
        <begin position="161"/>
        <end position="183"/>
    </location>
</feature>
<organism evidence="7">
    <name type="scientific">freshwater metagenome</name>
    <dbReference type="NCBI Taxonomy" id="449393"/>
    <lineage>
        <taxon>unclassified sequences</taxon>
        <taxon>metagenomes</taxon>
        <taxon>ecological metagenomes</taxon>
    </lineage>
</organism>
<keyword evidence="3 5" id="KW-1133">Transmembrane helix</keyword>
<dbReference type="InterPro" id="IPR020846">
    <property type="entry name" value="MFS_dom"/>
</dbReference>
<evidence type="ECO:0000259" key="6">
    <source>
        <dbReference type="PROSITE" id="PS50850"/>
    </source>
</evidence>
<evidence type="ECO:0000313" key="7">
    <source>
        <dbReference type="EMBL" id="CAB4625309.1"/>
    </source>
</evidence>
<feature type="transmembrane region" description="Helical" evidence="5">
    <location>
        <begin position="44"/>
        <end position="63"/>
    </location>
</feature>
<dbReference type="Pfam" id="PF07690">
    <property type="entry name" value="MFS_1"/>
    <property type="match status" value="1"/>
</dbReference>
<feature type="transmembrane region" description="Helical" evidence="5">
    <location>
        <begin position="305"/>
        <end position="326"/>
    </location>
</feature>
<name>A0A6J6ILS7_9ZZZZ</name>
<comment type="subcellular location">
    <subcellularLocation>
        <location evidence="1">Membrane</location>
        <topology evidence="1">Multi-pass membrane protein</topology>
    </subcellularLocation>
</comment>
<dbReference type="PANTHER" id="PTHR11662">
    <property type="entry name" value="SOLUTE CARRIER FAMILY 17"/>
    <property type="match status" value="1"/>
</dbReference>
<dbReference type="PROSITE" id="PS50850">
    <property type="entry name" value="MFS"/>
    <property type="match status" value="1"/>
</dbReference>
<dbReference type="Gene3D" id="1.20.1250.20">
    <property type="entry name" value="MFS general substrate transporter like domains"/>
    <property type="match status" value="2"/>
</dbReference>
<accession>A0A6J6ILS7</accession>
<dbReference type="InterPro" id="IPR011701">
    <property type="entry name" value="MFS"/>
</dbReference>
<evidence type="ECO:0000256" key="2">
    <source>
        <dbReference type="ARBA" id="ARBA00022692"/>
    </source>
</evidence>
<dbReference type="GO" id="GO:0022857">
    <property type="term" value="F:transmembrane transporter activity"/>
    <property type="evidence" value="ECO:0007669"/>
    <property type="project" value="InterPro"/>
</dbReference>
<proteinExistence type="predicted"/>
<sequence length="414" mass="44110">MSKPRVGLILGSAVFAYFVSVIERSSMGVASLAAATRFDTGAAALSSLAAAQLAVYAAMQIPAGMALDRFGARKLIVFGSLLTGIGNLTVAVSEQLPLAVFGRMIVGFGDAFVFISMIRLINGWVSGPKATRFTQLFANLGQLGQIFSAIPFAYLLGSAGWGPAFGIAASLAFIAAATALFAIRDEPAAIRTSGSIVDALRQFRENIADPHTRKAFWVHFTLQSSGSVFILLWGYSFLVQAEKVPKELASVLLSSFVLVGFVVGPVLSQLCIRFPARRNRLVTAVYGIMACAWLLVLLTPGRNPLWQIVFLVLAVGIGGPASMAAFDYSRTSIPKHRLGSSNGIINSGGFVSTFICMFLIGVVLDLVKASGLLGSTDLYSLEAFKFAFPVQLAVMSVGIFMFYRERGLTSALKE</sequence>
<evidence type="ECO:0000256" key="4">
    <source>
        <dbReference type="ARBA" id="ARBA00023136"/>
    </source>
</evidence>